<evidence type="ECO:0000256" key="4">
    <source>
        <dbReference type="ARBA" id="ARBA00022692"/>
    </source>
</evidence>
<evidence type="ECO:0000256" key="6">
    <source>
        <dbReference type="ARBA" id="ARBA00022741"/>
    </source>
</evidence>
<evidence type="ECO:0000256" key="2">
    <source>
        <dbReference type="ARBA" id="ARBA00022527"/>
    </source>
</evidence>
<proteinExistence type="predicted"/>
<dbReference type="SMART" id="SM00220">
    <property type="entry name" value="S_TKc"/>
    <property type="match status" value="1"/>
</dbReference>
<dbReference type="Gene3D" id="2.60.120.430">
    <property type="entry name" value="Galactose-binding lectin"/>
    <property type="match status" value="2"/>
</dbReference>
<keyword evidence="5 14" id="KW-0732">Signal</keyword>
<dbReference type="PROSITE" id="PS00108">
    <property type="entry name" value="PROTEIN_KINASE_ST"/>
    <property type="match status" value="1"/>
</dbReference>
<evidence type="ECO:0000256" key="1">
    <source>
        <dbReference type="ARBA" id="ARBA00004167"/>
    </source>
</evidence>
<feature type="transmembrane region" description="Helical" evidence="13">
    <location>
        <begin position="400"/>
        <end position="424"/>
    </location>
</feature>
<evidence type="ECO:0000256" key="12">
    <source>
        <dbReference type="PROSITE-ProRule" id="PRU10141"/>
    </source>
</evidence>
<keyword evidence="17" id="KW-1185">Reference proteome</keyword>
<dbReference type="PANTHER" id="PTHR45631">
    <property type="entry name" value="OS07G0107800 PROTEIN-RELATED"/>
    <property type="match status" value="1"/>
</dbReference>
<evidence type="ECO:0000256" key="3">
    <source>
        <dbReference type="ARBA" id="ARBA00022679"/>
    </source>
</evidence>
<dbReference type="InterPro" id="IPR000719">
    <property type="entry name" value="Prot_kinase_dom"/>
</dbReference>
<keyword evidence="3" id="KW-0808">Transferase</keyword>
<evidence type="ECO:0000256" key="5">
    <source>
        <dbReference type="ARBA" id="ARBA00022729"/>
    </source>
</evidence>
<protein>
    <recommendedName>
        <fullName evidence="15">Protein kinase domain-containing protein</fullName>
    </recommendedName>
</protein>
<dbReference type="AlphaFoldDB" id="A0AAW1GIR0"/>
<evidence type="ECO:0000256" key="9">
    <source>
        <dbReference type="ARBA" id="ARBA00022989"/>
    </source>
</evidence>
<keyword evidence="8 12" id="KW-0067">ATP-binding</keyword>
<comment type="subcellular location">
    <subcellularLocation>
        <location evidence="1">Membrane</location>
        <topology evidence="1">Single-pass membrane protein</topology>
    </subcellularLocation>
</comment>
<sequence>MSDFVLKLVLYVAFLALFIENNFVAANNYLIDCGSLNDTAVGNRVFVSDHKSSRFLSTRHQILGRTSSDLLAASPTSPLFRTARVFVEKSVYTLPIRQLGRYFIRLYFFPFDFGTYEMSSANFSVSAQEFVLLSDYTPKKSPLVKEFSVNVTSDTLVIVFKPTGNSIAFLNALEVVLVPDSLIIDHANQINPIRTYNGLATQALETVFRLNVGGSLVNYDNDTLWRTWVPDDGFLVNTASAVNKTNMRAVRYAKGLATRDSAPVSVYGTAKEMNSQGNPSANFNVTWVFEVVPGFQYLVRFHFCDIVSNVLNQLIFDVYLNEWIVSRDLDLSTLTGSLATPYFVDFVTPLATTDNLRISIGPSTISGVYPNAILNGLEISKISNVKGGFGSSRKSSKVKVGLIVGVSVGGFCVLLMVAIVFIVCRRSQRKLTRQGLSKSWIPLSLGGTSHSTGSKFSQTTTSIDSNFGYRIPFVVLHDATNNFDEGRVIGIGGFGKVYKGTLGDGTKVAVKRGNPRSQQGLAEFRTEIELLSQFRHRHLVSLIGYCDEKNEMILVYEYMENGTVKSHLYGSGLPSLTWKQRIEICIGAARGLHYLHTGYAKAVIHRDVKSANILLDENFMAKVADFGLSKTGPEIDQTHVSTAVKGSFGYLDPEYFRRQQLTEKSDVYSFGVVLFEVLCARPVIDPTLRREMVNLAEWAMKWQKKGQLDQIVDPTLVGKIKPESLRKFGETAEKCVADFGVDRPTMGDVLWNLEYTLQLQESVILDDPEDNSTNMIGALSPQIRNFTENDDSVTSVQQSTTDDDASGVSMSQVFSQIVKTEGR</sequence>
<evidence type="ECO:0000256" key="14">
    <source>
        <dbReference type="SAM" id="SignalP"/>
    </source>
</evidence>
<dbReference type="SUPFAM" id="SSF56112">
    <property type="entry name" value="Protein kinase-like (PK-like)"/>
    <property type="match status" value="1"/>
</dbReference>
<keyword evidence="7" id="KW-0418">Kinase</keyword>
<keyword evidence="2" id="KW-0723">Serine/threonine-protein kinase</keyword>
<evidence type="ECO:0000313" key="16">
    <source>
        <dbReference type="EMBL" id="KAK9664562.1"/>
    </source>
</evidence>
<dbReference type="FunFam" id="3.30.200.20:FF:000039">
    <property type="entry name" value="receptor-like protein kinase FERONIA"/>
    <property type="match status" value="1"/>
</dbReference>
<dbReference type="Gene3D" id="1.10.510.10">
    <property type="entry name" value="Transferase(Phosphotransferase) domain 1"/>
    <property type="match status" value="1"/>
</dbReference>
<evidence type="ECO:0000313" key="17">
    <source>
        <dbReference type="Proteomes" id="UP001443914"/>
    </source>
</evidence>
<dbReference type="Pfam" id="PF07714">
    <property type="entry name" value="PK_Tyr_Ser-Thr"/>
    <property type="match status" value="1"/>
</dbReference>
<evidence type="ECO:0000256" key="7">
    <source>
        <dbReference type="ARBA" id="ARBA00022777"/>
    </source>
</evidence>
<dbReference type="Proteomes" id="UP001443914">
    <property type="component" value="Unassembled WGS sequence"/>
</dbReference>
<dbReference type="GO" id="GO:0016020">
    <property type="term" value="C:membrane"/>
    <property type="evidence" value="ECO:0007669"/>
    <property type="project" value="UniProtKB-SubCell"/>
</dbReference>
<dbReference type="Gene3D" id="3.30.200.20">
    <property type="entry name" value="Phosphorylase Kinase, domain 1"/>
    <property type="match status" value="1"/>
</dbReference>
<feature type="chain" id="PRO_5043441344" description="Protein kinase domain-containing protein" evidence="14">
    <location>
        <begin position="27"/>
        <end position="823"/>
    </location>
</feature>
<dbReference type="InterPro" id="IPR001245">
    <property type="entry name" value="Ser-Thr/Tyr_kinase_cat_dom"/>
</dbReference>
<name>A0AAW1GIR0_SAPOF</name>
<feature type="signal peptide" evidence="14">
    <location>
        <begin position="1"/>
        <end position="26"/>
    </location>
</feature>
<dbReference type="FunFam" id="2.60.120.430:FF:000001">
    <property type="entry name" value="Receptor-like protein kinase FERONIA"/>
    <property type="match status" value="1"/>
</dbReference>
<dbReference type="FunFam" id="1.10.510.10:FF:000058">
    <property type="entry name" value="Receptor-like protein kinase FERONIA"/>
    <property type="match status" value="1"/>
</dbReference>
<accession>A0AAW1GIR0</accession>
<evidence type="ECO:0000256" key="13">
    <source>
        <dbReference type="SAM" id="Phobius"/>
    </source>
</evidence>
<evidence type="ECO:0000256" key="8">
    <source>
        <dbReference type="ARBA" id="ARBA00022840"/>
    </source>
</evidence>
<dbReference type="Pfam" id="PF12819">
    <property type="entry name" value="Malectin_like"/>
    <property type="match status" value="1"/>
</dbReference>
<gene>
    <name evidence="16" type="ORF">RND81_14G051800</name>
</gene>
<feature type="domain" description="Protein kinase" evidence="15">
    <location>
        <begin position="483"/>
        <end position="756"/>
    </location>
</feature>
<dbReference type="PROSITE" id="PS50011">
    <property type="entry name" value="PROTEIN_KINASE_DOM"/>
    <property type="match status" value="1"/>
</dbReference>
<keyword evidence="11" id="KW-0325">Glycoprotein</keyword>
<dbReference type="FunFam" id="2.60.120.430:FF:000005">
    <property type="entry name" value="Putative receptor-like protein kinase"/>
    <property type="match status" value="1"/>
</dbReference>
<dbReference type="InterPro" id="IPR024788">
    <property type="entry name" value="Malectin-like_Carb-bd_dom"/>
</dbReference>
<dbReference type="InterPro" id="IPR017441">
    <property type="entry name" value="Protein_kinase_ATP_BS"/>
</dbReference>
<keyword evidence="9 13" id="KW-1133">Transmembrane helix</keyword>
<reference evidence="16" key="1">
    <citation type="submission" date="2024-03" db="EMBL/GenBank/DDBJ databases">
        <title>WGS assembly of Saponaria officinalis var. Norfolk2.</title>
        <authorList>
            <person name="Jenkins J."/>
            <person name="Shu S."/>
            <person name="Grimwood J."/>
            <person name="Barry K."/>
            <person name="Goodstein D."/>
            <person name="Schmutz J."/>
            <person name="Leebens-Mack J."/>
            <person name="Osbourn A."/>
        </authorList>
    </citation>
    <scope>NUCLEOTIDE SEQUENCE [LARGE SCALE GENOMIC DNA]</scope>
    <source>
        <strain evidence="16">JIC</strain>
    </source>
</reference>
<evidence type="ECO:0000256" key="11">
    <source>
        <dbReference type="ARBA" id="ARBA00023180"/>
    </source>
</evidence>
<dbReference type="PROSITE" id="PS00107">
    <property type="entry name" value="PROTEIN_KINASE_ATP"/>
    <property type="match status" value="1"/>
</dbReference>
<keyword evidence="6 12" id="KW-0547">Nucleotide-binding</keyword>
<evidence type="ECO:0000259" key="15">
    <source>
        <dbReference type="PROSITE" id="PS50011"/>
    </source>
</evidence>
<dbReference type="InterPro" id="IPR011009">
    <property type="entry name" value="Kinase-like_dom_sf"/>
</dbReference>
<dbReference type="GO" id="GO:0005524">
    <property type="term" value="F:ATP binding"/>
    <property type="evidence" value="ECO:0007669"/>
    <property type="project" value="UniProtKB-UniRule"/>
</dbReference>
<dbReference type="CDD" id="cd14066">
    <property type="entry name" value="STKc_IRAK"/>
    <property type="match status" value="1"/>
</dbReference>
<evidence type="ECO:0000256" key="10">
    <source>
        <dbReference type="ARBA" id="ARBA00023136"/>
    </source>
</evidence>
<keyword evidence="4 13" id="KW-0812">Transmembrane</keyword>
<dbReference type="InterPro" id="IPR008271">
    <property type="entry name" value="Ser/Thr_kinase_AS"/>
</dbReference>
<feature type="binding site" evidence="12">
    <location>
        <position position="511"/>
    </location>
    <ligand>
        <name>ATP</name>
        <dbReference type="ChEBI" id="CHEBI:30616"/>
    </ligand>
</feature>
<keyword evidence="10 13" id="KW-0472">Membrane</keyword>
<organism evidence="16 17">
    <name type="scientific">Saponaria officinalis</name>
    <name type="common">Common soapwort</name>
    <name type="synonym">Lychnis saponaria</name>
    <dbReference type="NCBI Taxonomy" id="3572"/>
    <lineage>
        <taxon>Eukaryota</taxon>
        <taxon>Viridiplantae</taxon>
        <taxon>Streptophyta</taxon>
        <taxon>Embryophyta</taxon>
        <taxon>Tracheophyta</taxon>
        <taxon>Spermatophyta</taxon>
        <taxon>Magnoliopsida</taxon>
        <taxon>eudicotyledons</taxon>
        <taxon>Gunneridae</taxon>
        <taxon>Pentapetalae</taxon>
        <taxon>Caryophyllales</taxon>
        <taxon>Caryophyllaceae</taxon>
        <taxon>Caryophylleae</taxon>
        <taxon>Saponaria</taxon>
    </lineage>
</organism>
<comment type="caution">
    <text evidence="16">The sequence shown here is derived from an EMBL/GenBank/DDBJ whole genome shotgun (WGS) entry which is preliminary data.</text>
</comment>
<dbReference type="GO" id="GO:0004674">
    <property type="term" value="F:protein serine/threonine kinase activity"/>
    <property type="evidence" value="ECO:0007669"/>
    <property type="project" value="UniProtKB-KW"/>
</dbReference>
<dbReference type="EMBL" id="JBDFQZ010000014">
    <property type="protein sequence ID" value="KAK9664562.1"/>
    <property type="molecule type" value="Genomic_DNA"/>
</dbReference>